<dbReference type="AlphaFoldDB" id="A0A9D4J5Z3"/>
<reference evidence="1" key="1">
    <citation type="journal article" date="2019" name="bioRxiv">
        <title>The Genome of the Zebra Mussel, Dreissena polymorpha: A Resource for Invasive Species Research.</title>
        <authorList>
            <person name="McCartney M.A."/>
            <person name="Auch B."/>
            <person name="Kono T."/>
            <person name="Mallez S."/>
            <person name="Zhang Y."/>
            <person name="Obille A."/>
            <person name="Becker A."/>
            <person name="Abrahante J.E."/>
            <person name="Garbe J."/>
            <person name="Badalamenti J.P."/>
            <person name="Herman A."/>
            <person name="Mangelson H."/>
            <person name="Liachko I."/>
            <person name="Sullivan S."/>
            <person name="Sone E.D."/>
            <person name="Koren S."/>
            <person name="Silverstein K.A.T."/>
            <person name="Beckman K.B."/>
            <person name="Gohl D.M."/>
        </authorList>
    </citation>
    <scope>NUCLEOTIDE SEQUENCE</scope>
    <source>
        <strain evidence="1">Duluth1</strain>
        <tissue evidence="1">Whole animal</tissue>
    </source>
</reference>
<keyword evidence="2" id="KW-1185">Reference proteome</keyword>
<reference evidence="1" key="2">
    <citation type="submission" date="2020-11" db="EMBL/GenBank/DDBJ databases">
        <authorList>
            <person name="McCartney M.A."/>
            <person name="Auch B."/>
            <person name="Kono T."/>
            <person name="Mallez S."/>
            <person name="Becker A."/>
            <person name="Gohl D.M."/>
            <person name="Silverstein K.A.T."/>
            <person name="Koren S."/>
            <person name="Bechman K.B."/>
            <person name="Herman A."/>
            <person name="Abrahante J.E."/>
            <person name="Garbe J."/>
        </authorList>
    </citation>
    <scope>NUCLEOTIDE SEQUENCE</scope>
    <source>
        <strain evidence="1">Duluth1</strain>
        <tissue evidence="1">Whole animal</tissue>
    </source>
</reference>
<dbReference type="EMBL" id="JAIWYP010000007">
    <property type="protein sequence ID" value="KAH3796848.1"/>
    <property type="molecule type" value="Genomic_DNA"/>
</dbReference>
<sequence>MKESGKLRQEKCYTLPGNLKSKCSIGLGNGHKKSKRYEEFVIVERTKLREDVRLCERATQKVLMYSNNFLHKRLKTEGRPCRIERTRGKAQQVVVTPCFLLLQQPCRIERTHSKAQQDVVTPCFLLLQQPCRIVRTGSKAQQVVVTPCFLLLQQPCRIERTLRTRPNKKL</sequence>
<evidence type="ECO:0000313" key="1">
    <source>
        <dbReference type="EMBL" id="KAH3796848.1"/>
    </source>
</evidence>
<comment type="caution">
    <text evidence="1">The sequence shown here is derived from an EMBL/GenBank/DDBJ whole genome shotgun (WGS) entry which is preliminary data.</text>
</comment>
<dbReference type="Proteomes" id="UP000828390">
    <property type="component" value="Unassembled WGS sequence"/>
</dbReference>
<protein>
    <submittedName>
        <fullName evidence="1">Uncharacterized protein</fullName>
    </submittedName>
</protein>
<proteinExistence type="predicted"/>
<accession>A0A9D4J5Z3</accession>
<gene>
    <name evidence="1" type="ORF">DPMN_150423</name>
</gene>
<name>A0A9D4J5Z3_DREPO</name>
<evidence type="ECO:0000313" key="2">
    <source>
        <dbReference type="Proteomes" id="UP000828390"/>
    </source>
</evidence>
<organism evidence="1 2">
    <name type="scientific">Dreissena polymorpha</name>
    <name type="common">Zebra mussel</name>
    <name type="synonym">Mytilus polymorpha</name>
    <dbReference type="NCBI Taxonomy" id="45954"/>
    <lineage>
        <taxon>Eukaryota</taxon>
        <taxon>Metazoa</taxon>
        <taxon>Spiralia</taxon>
        <taxon>Lophotrochozoa</taxon>
        <taxon>Mollusca</taxon>
        <taxon>Bivalvia</taxon>
        <taxon>Autobranchia</taxon>
        <taxon>Heteroconchia</taxon>
        <taxon>Euheterodonta</taxon>
        <taxon>Imparidentia</taxon>
        <taxon>Neoheterodontei</taxon>
        <taxon>Myida</taxon>
        <taxon>Dreissenoidea</taxon>
        <taxon>Dreissenidae</taxon>
        <taxon>Dreissena</taxon>
    </lineage>
</organism>